<dbReference type="GO" id="GO:0003723">
    <property type="term" value="F:RNA binding"/>
    <property type="evidence" value="ECO:0007669"/>
    <property type="project" value="UniProtKB-UniRule"/>
</dbReference>
<evidence type="ECO:0000259" key="4">
    <source>
        <dbReference type="PROSITE" id="PS50102"/>
    </source>
</evidence>
<dbReference type="PANTHER" id="PTHR48024:SF45">
    <property type="entry name" value="RNA BINDING DOMAIN PROTEIN"/>
    <property type="match status" value="1"/>
</dbReference>
<dbReference type="Pfam" id="PF00076">
    <property type="entry name" value="RRM_1"/>
    <property type="match status" value="2"/>
</dbReference>
<evidence type="ECO:0000256" key="3">
    <source>
        <dbReference type="SAM" id="MobiDB-lite"/>
    </source>
</evidence>
<proteinExistence type="predicted"/>
<reference evidence="5" key="1">
    <citation type="submission" date="2014-11" db="EMBL/GenBank/DDBJ databases">
        <authorList>
            <person name="Otto D Thomas"/>
            <person name="Naeem Raeece"/>
        </authorList>
    </citation>
    <scope>NUCLEOTIDE SEQUENCE</scope>
</reference>
<evidence type="ECO:0000313" key="5">
    <source>
        <dbReference type="EMBL" id="CEM52495.1"/>
    </source>
</evidence>
<keyword evidence="1 2" id="KW-0694">RNA-binding</keyword>
<dbReference type="CDD" id="cd00590">
    <property type="entry name" value="RRM_SF"/>
    <property type="match status" value="1"/>
</dbReference>
<dbReference type="SUPFAM" id="SSF54928">
    <property type="entry name" value="RNA-binding domain, RBD"/>
    <property type="match status" value="2"/>
</dbReference>
<accession>A0A0G4I651</accession>
<name>A0A0G4I651_9ALVE</name>
<dbReference type="InterPro" id="IPR035979">
    <property type="entry name" value="RBD_domain_sf"/>
</dbReference>
<feature type="domain" description="RRM" evidence="4">
    <location>
        <begin position="162"/>
        <end position="238"/>
    </location>
</feature>
<dbReference type="SMART" id="SM00360">
    <property type="entry name" value="RRM"/>
    <property type="match status" value="2"/>
</dbReference>
<organism evidence="5">
    <name type="scientific">Chromera velia CCMP2878</name>
    <dbReference type="NCBI Taxonomy" id="1169474"/>
    <lineage>
        <taxon>Eukaryota</taxon>
        <taxon>Sar</taxon>
        <taxon>Alveolata</taxon>
        <taxon>Colpodellida</taxon>
        <taxon>Chromeraceae</taxon>
        <taxon>Chromera</taxon>
    </lineage>
</organism>
<dbReference type="PhylomeDB" id="A0A0G4I651"/>
<feature type="region of interest" description="Disordered" evidence="3">
    <location>
        <begin position="309"/>
        <end position="370"/>
    </location>
</feature>
<feature type="domain" description="RRM" evidence="4">
    <location>
        <begin position="68"/>
        <end position="143"/>
    </location>
</feature>
<dbReference type="InterPro" id="IPR050886">
    <property type="entry name" value="RNA-binding_reg"/>
</dbReference>
<dbReference type="VEuPathDB" id="CryptoDB:Cvel_11310"/>
<dbReference type="InterPro" id="IPR000504">
    <property type="entry name" value="RRM_dom"/>
</dbReference>
<dbReference type="PANTHER" id="PTHR48024">
    <property type="entry name" value="GEO13361P1-RELATED"/>
    <property type="match status" value="1"/>
</dbReference>
<feature type="compositionally biased region" description="Low complexity" evidence="3">
    <location>
        <begin position="309"/>
        <end position="349"/>
    </location>
</feature>
<dbReference type="AlphaFoldDB" id="A0A0G4I651"/>
<dbReference type="InterPro" id="IPR012677">
    <property type="entry name" value="Nucleotide-bd_a/b_plait_sf"/>
</dbReference>
<evidence type="ECO:0000256" key="1">
    <source>
        <dbReference type="ARBA" id="ARBA00022884"/>
    </source>
</evidence>
<dbReference type="Gene3D" id="3.30.70.330">
    <property type="match status" value="2"/>
</dbReference>
<sequence length="370" mass="39461">MTDVNGSAKKRRPDEAGVGGASDKDRLRAILDLLSLEQLKQAVLSSMDQFPQIIDKIRDAANSSTVSRRLMVRNLPFSTTTQQLTDLFSKHGQIADVVVVKDKDGKSKGYGFLTYSDITAVELALRETMDIDGRQVIVKLAAEGNDQHGSHGRDGGPQEKSVKLFIRNLADNTTDDSLRAAFAQYGSIHEAAVMKKQDGSAKGYGFVTFDRIEDACRAAAEPQRVIDGKLCFVNFAQKSQPKDKGGVPNSMMMGGGGMMAAGQPGGMMAGGGMMGMGAAAGLLGGQAFGGGMQPQFAGLHQQQMPMMGAQQHPQMFAQQQPLQTQQQQQQQQFQQQAAGLPSQATAQQLLGGGGAQMGEGRPMPNMGSFM</sequence>
<dbReference type="EMBL" id="CDMZ01005269">
    <property type="protein sequence ID" value="CEM52495.1"/>
    <property type="molecule type" value="Genomic_DNA"/>
</dbReference>
<protein>
    <recommendedName>
        <fullName evidence="4">RRM domain-containing protein</fullName>
    </recommendedName>
</protein>
<feature type="region of interest" description="Disordered" evidence="3">
    <location>
        <begin position="1"/>
        <end position="21"/>
    </location>
</feature>
<gene>
    <name evidence="5" type="ORF">Cvel_11310</name>
</gene>
<evidence type="ECO:0000256" key="2">
    <source>
        <dbReference type="PROSITE-ProRule" id="PRU00176"/>
    </source>
</evidence>
<dbReference type="GO" id="GO:0005634">
    <property type="term" value="C:nucleus"/>
    <property type="evidence" value="ECO:0007669"/>
    <property type="project" value="TreeGrafter"/>
</dbReference>
<dbReference type="PROSITE" id="PS50102">
    <property type="entry name" value="RRM"/>
    <property type="match status" value="2"/>
</dbReference>